<dbReference type="RefSeq" id="WP_254153306.1">
    <property type="nucleotide sequence ID" value="NZ_JAHESD010000014.1"/>
</dbReference>
<keyword evidence="2" id="KW-1185">Reference proteome</keyword>
<dbReference type="Proteomes" id="UP000772618">
    <property type="component" value="Unassembled WGS sequence"/>
</dbReference>
<comment type="caution">
    <text evidence="1">The sequence shown here is derived from an EMBL/GenBank/DDBJ whole genome shotgun (WGS) entry which is preliminary data.</text>
</comment>
<gene>
    <name evidence="1" type="ORF">KK060_08630</name>
</gene>
<name>A0ABS5VPS7_9BACT</name>
<organism evidence="1 2">
    <name type="scientific">Chryseosolibacter indicus</name>
    <dbReference type="NCBI Taxonomy" id="2782351"/>
    <lineage>
        <taxon>Bacteria</taxon>
        <taxon>Pseudomonadati</taxon>
        <taxon>Bacteroidota</taxon>
        <taxon>Cytophagia</taxon>
        <taxon>Cytophagales</taxon>
        <taxon>Chryseotaleaceae</taxon>
        <taxon>Chryseosolibacter</taxon>
    </lineage>
</organism>
<dbReference type="EMBL" id="JAHESD010000014">
    <property type="protein sequence ID" value="MBT1703341.1"/>
    <property type="molecule type" value="Genomic_DNA"/>
</dbReference>
<accession>A0ABS5VPS7</accession>
<sequence>MNLNITISDITSRLISLYAIMDSWCDEFNELTNEQCPNQRFIETFAFINDVNEFMLTALQQLDEGKDVHFCTLESQVAFLSPHIKEDLCAYINLNSLNSTNRVFSNLNNDQVRGTLREQLYRYLMLLEQIENTNNLLSQARSEILLKIIQTLVNEACGLDTTIAQRRLTY</sequence>
<evidence type="ECO:0000313" key="1">
    <source>
        <dbReference type="EMBL" id="MBT1703341.1"/>
    </source>
</evidence>
<evidence type="ECO:0000313" key="2">
    <source>
        <dbReference type="Proteomes" id="UP000772618"/>
    </source>
</evidence>
<reference evidence="1 2" key="1">
    <citation type="submission" date="2021-05" db="EMBL/GenBank/DDBJ databases">
        <title>A Polyphasic approach of four new species of the genus Ohtaekwangia: Ohtaekwangia histidinii sp. nov., Ohtaekwangia cretensis sp. nov., Ohtaekwangia indiensis sp. nov., Ohtaekwangia reichenbachii sp. nov. from diverse environment.</title>
        <authorList>
            <person name="Octaviana S."/>
        </authorList>
    </citation>
    <scope>NUCLEOTIDE SEQUENCE [LARGE SCALE GENOMIC DNA]</scope>
    <source>
        <strain evidence="1 2">PWU20</strain>
    </source>
</reference>
<proteinExistence type="predicted"/>
<protein>
    <submittedName>
        <fullName evidence="1">Uncharacterized protein</fullName>
    </submittedName>
</protein>